<protein>
    <submittedName>
        <fullName evidence="1">Uncharacterized protein</fullName>
    </submittedName>
</protein>
<reference evidence="1" key="1">
    <citation type="submission" date="2023-08" db="EMBL/GenBank/DDBJ databases">
        <authorList>
            <person name="Alioto T."/>
            <person name="Alioto T."/>
            <person name="Gomez Garrido J."/>
        </authorList>
    </citation>
    <scope>NUCLEOTIDE SEQUENCE</scope>
</reference>
<name>A0AA36C011_OCTVU</name>
<dbReference type="EMBL" id="OX597841">
    <property type="protein sequence ID" value="CAI9742826.1"/>
    <property type="molecule type" value="Genomic_DNA"/>
</dbReference>
<accession>A0AA36C011</accession>
<dbReference type="AlphaFoldDB" id="A0AA36C011"/>
<proteinExistence type="predicted"/>
<gene>
    <name evidence="1" type="ORF">OCTVUL_1B022244</name>
</gene>
<evidence type="ECO:0000313" key="1">
    <source>
        <dbReference type="EMBL" id="CAI9742826.1"/>
    </source>
</evidence>
<sequence length="134" mass="14788">MNSSPNGTPPINRAIMSSPFTVLSARHEHAFTHIHPQGPQMFTYSSISPVNAISGVISPTTLNLIPSPVATPRTTPRSTPVPRWTNPFIPLDEAVDYNMIANLMHVNPDEPILNEERFFPVVPVNDPMDSNICF</sequence>
<keyword evidence="2" id="KW-1185">Reference proteome</keyword>
<organism evidence="1 2">
    <name type="scientific">Octopus vulgaris</name>
    <name type="common">Common octopus</name>
    <dbReference type="NCBI Taxonomy" id="6645"/>
    <lineage>
        <taxon>Eukaryota</taxon>
        <taxon>Metazoa</taxon>
        <taxon>Spiralia</taxon>
        <taxon>Lophotrochozoa</taxon>
        <taxon>Mollusca</taxon>
        <taxon>Cephalopoda</taxon>
        <taxon>Coleoidea</taxon>
        <taxon>Octopodiformes</taxon>
        <taxon>Octopoda</taxon>
        <taxon>Incirrata</taxon>
        <taxon>Octopodidae</taxon>
        <taxon>Octopus</taxon>
    </lineage>
</organism>
<dbReference type="Proteomes" id="UP001162480">
    <property type="component" value="Chromosome 28"/>
</dbReference>
<evidence type="ECO:0000313" key="2">
    <source>
        <dbReference type="Proteomes" id="UP001162480"/>
    </source>
</evidence>